<dbReference type="AlphaFoldDB" id="A0A2K3CY87"/>
<name>A0A2K3CY87_CHLRE</name>
<evidence type="ECO:0000313" key="2">
    <source>
        <dbReference type="Proteomes" id="UP000006906"/>
    </source>
</evidence>
<organism evidence="1 2">
    <name type="scientific">Chlamydomonas reinhardtii</name>
    <name type="common">Chlamydomonas smithii</name>
    <dbReference type="NCBI Taxonomy" id="3055"/>
    <lineage>
        <taxon>Eukaryota</taxon>
        <taxon>Viridiplantae</taxon>
        <taxon>Chlorophyta</taxon>
        <taxon>core chlorophytes</taxon>
        <taxon>Chlorophyceae</taxon>
        <taxon>CS clade</taxon>
        <taxon>Chlamydomonadales</taxon>
        <taxon>Chlamydomonadaceae</taxon>
        <taxon>Chlamydomonas</taxon>
    </lineage>
</organism>
<dbReference type="RefSeq" id="XP_042916909.1">
    <property type="nucleotide sequence ID" value="XM_043070236.1"/>
</dbReference>
<reference evidence="1 2" key="1">
    <citation type="journal article" date="2007" name="Science">
        <title>The Chlamydomonas genome reveals the evolution of key animal and plant functions.</title>
        <authorList>
            <person name="Merchant S.S."/>
            <person name="Prochnik S.E."/>
            <person name="Vallon O."/>
            <person name="Harris E.H."/>
            <person name="Karpowicz S.J."/>
            <person name="Witman G.B."/>
            <person name="Terry A."/>
            <person name="Salamov A."/>
            <person name="Fritz-Laylin L.K."/>
            <person name="Marechal-Drouard L."/>
            <person name="Marshall W.F."/>
            <person name="Qu L.H."/>
            <person name="Nelson D.R."/>
            <person name="Sanderfoot A.A."/>
            <person name="Spalding M.H."/>
            <person name="Kapitonov V.V."/>
            <person name="Ren Q."/>
            <person name="Ferris P."/>
            <person name="Lindquist E."/>
            <person name="Shapiro H."/>
            <person name="Lucas S.M."/>
            <person name="Grimwood J."/>
            <person name="Schmutz J."/>
            <person name="Cardol P."/>
            <person name="Cerutti H."/>
            <person name="Chanfreau G."/>
            <person name="Chen C.L."/>
            <person name="Cognat V."/>
            <person name="Croft M.T."/>
            <person name="Dent R."/>
            <person name="Dutcher S."/>
            <person name="Fernandez E."/>
            <person name="Fukuzawa H."/>
            <person name="Gonzalez-Ballester D."/>
            <person name="Gonzalez-Halphen D."/>
            <person name="Hallmann A."/>
            <person name="Hanikenne M."/>
            <person name="Hippler M."/>
            <person name="Inwood W."/>
            <person name="Jabbari K."/>
            <person name="Kalanon M."/>
            <person name="Kuras R."/>
            <person name="Lefebvre P.A."/>
            <person name="Lemaire S.D."/>
            <person name="Lobanov A.V."/>
            <person name="Lohr M."/>
            <person name="Manuell A."/>
            <person name="Meier I."/>
            <person name="Mets L."/>
            <person name="Mittag M."/>
            <person name="Mittelmeier T."/>
            <person name="Moroney J.V."/>
            <person name="Moseley J."/>
            <person name="Napoli C."/>
            <person name="Nedelcu A.M."/>
            <person name="Niyogi K."/>
            <person name="Novoselov S.V."/>
            <person name="Paulsen I.T."/>
            <person name="Pazour G."/>
            <person name="Purton S."/>
            <person name="Ral J.P."/>
            <person name="Riano-Pachon D.M."/>
            <person name="Riekhof W."/>
            <person name="Rymarquis L."/>
            <person name="Schroda M."/>
            <person name="Stern D."/>
            <person name="Umen J."/>
            <person name="Willows R."/>
            <person name="Wilson N."/>
            <person name="Zimmer S.L."/>
            <person name="Allmer J."/>
            <person name="Balk J."/>
            <person name="Bisova K."/>
            <person name="Chen C.J."/>
            <person name="Elias M."/>
            <person name="Gendler K."/>
            <person name="Hauser C."/>
            <person name="Lamb M.R."/>
            <person name="Ledford H."/>
            <person name="Long J.C."/>
            <person name="Minagawa J."/>
            <person name="Page M.D."/>
            <person name="Pan J."/>
            <person name="Pootakham W."/>
            <person name="Roje S."/>
            <person name="Rose A."/>
            <person name="Stahlberg E."/>
            <person name="Terauchi A.M."/>
            <person name="Yang P."/>
            <person name="Ball S."/>
            <person name="Bowler C."/>
            <person name="Dieckmann C.L."/>
            <person name="Gladyshev V.N."/>
            <person name="Green P."/>
            <person name="Jorgensen R."/>
            <person name="Mayfield S."/>
            <person name="Mueller-Roeber B."/>
            <person name="Rajamani S."/>
            <person name="Sayre R.T."/>
            <person name="Brokstein P."/>
            <person name="Dubchak I."/>
            <person name="Goodstein D."/>
            <person name="Hornick L."/>
            <person name="Huang Y.W."/>
            <person name="Jhaveri J."/>
            <person name="Luo Y."/>
            <person name="Martinez D."/>
            <person name="Ngau W.C."/>
            <person name="Otillar B."/>
            <person name="Poliakov A."/>
            <person name="Porter A."/>
            <person name="Szajkowski L."/>
            <person name="Werner G."/>
            <person name="Zhou K."/>
            <person name="Grigoriev I.V."/>
            <person name="Rokhsar D.S."/>
            <person name="Grossman A.R."/>
        </authorList>
    </citation>
    <scope>NUCLEOTIDE SEQUENCE [LARGE SCALE GENOMIC DNA]</scope>
    <source>
        <strain evidence="2">CC-503</strain>
    </source>
</reference>
<dbReference type="Gramene" id="PNW73219">
    <property type="protein sequence ID" value="PNW73219"/>
    <property type="gene ID" value="CHLRE_14g623576v5"/>
</dbReference>
<keyword evidence="2" id="KW-1185">Reference proteome</keyword>
<protein>
    <submittedName>
        <fullName evidence="1">Uncharacterized protein</fullName>
    </submittedName>
</protein>
<evidence type="ECO:0000313" key="1">
    <source>
        <dbReference type="EMBL" id="PNW73219.1"/>
    </source>
</evidence>
<proteinExistence type="predicted"/>
<dbReference type="GeneID" id="66056267"/>
<dbReference type="Proteomes" id="UP000006906">
    <property type="component" value="Chromosome 14"/>
</dbReference>
<sequence>MLRQCVVNFSLGVREGPRHSPNLVVTSFQLTGRARAWFAVRMIKQHTLYSLIPHA</sequence>
<dbReference type="EMBL" id="CM008975">
    <property type="protein sequence ID" value="PNW73219.1"/>
    <property type="molecule type" value="Genomic_DNA"/>
</dbReference>
<dbReference type="KEGG" id="cre:CHLRE_14g623576v5"/>
<gene>
    <name evidence="1" type="ORF">CHLRE_14g623576v5</name>
</gene>
<dbReference type="InParanoid" id="A0A2K3CY87"/>
<accession>A0A2K3CY87</accession>